<evidence type="ECO:0000256" key="8">
    <source>
        <dbReference type="ARBA" id="ARBA00023306"/>
    </source>
</evidence>
<dbReference type="GO" id="GO:0008760">
    <property type="term" value="F:UDP-N-acetylglucosamine 1-carboxyvinyltransferase activity"/>
    <property type="evidence" value="ECO:0007669"/>
    <property type="project" value="UniProtKB-EC"/>
</dbReference>
<feature type="active site" description="Proton donor" evidence="12">
    <location>
        <position position="119"/>
    </location>
</feature>
<keyword evidence="15" id="KW-1185">Reference proteome</keyword>
<keyword evidence="5 12" id="KW-0808">Transferase</keyword>
<evidence type="ECO:0000256" key="6">
    <source>
        <dbReference type="ARBA" id="ARBA00022960"/>
    </source>
</evidence>
<feature type="binding site" evidence="12">
    <location>
        <begin position="22"/>
        <end position="23"/>
    </location>
    <ligand>
        <name>phosphoenolpyruvate</name>
        <dbReference type="ChEBI" id="CHEBI:58702"/>
    </ligand>
</feature>
<dbReference type="Pfam" id="PF00275">
    <property type="entry name" value="EPSP_synthase"/>
    <property type="match status" value="1"/>
</dbReference>
<evidence type="ECO:0000256" key="2">
    <source>
        <dbReference type="ARBA" id="ARBA00004752"/>
    </source>
</evidence>
<comment type="caution">
    <text evidence="14">The sequence shown here is derived from an EMBL/GenBank/DDBJ whole genome shotgun (WGS) entry which is preliminary data.</text>
</comment>
<dbReference type="InterPro" id="IPR005750">
    <property type="entry name" value="UDP_GlcNAc_COvinyl_MurA"/>
</dbReference>
<dbReference type="InterPro" id="IPR013792">
    <property type="entry name" value="RNA3'P_cycl/enolpyr_Trfase_a/b"/>
</dbReference>
<dbReference type="EMBL" id="JBGUBD010000006">
    <property type="protein sequence ID" value="MFA9478731.1"/>
    <property type="molecule type" value="Genomic_DNA"/>
</dbReference>
<comment type="similarity">
    <text evidence="10 12">Belongs to the EPSP synthase family. MurA subfamily.</text>
</comment>
<evidence type="ECO:0000256" key="1">
    <source>
        <dbReference type="ARBA" id="ARBA00004496"/>
    </source>
</evidence>
<gene>
    <name evidence="12 14" type="primary">murA</name>
    <name evidence="14" type="ORF">ACERK3_10530</name>
</gene>
<evidence type="ECO:0000256" key="3">
    <source>
        <dbReference type="ARBA" id="ARBA00022490"/>
    </source>
</evidence>
<feature type="domain" description="Enolpyruvate transferase" evidence="13">
    <location>
        <begin position="7"/>
        <end position="421"/>
    </location>
</feature>
<keyword evidence="3 12" id="KW-0963">Cytoplasm</keyword>
<comment type="catalytic activity">
    <reaction evidence="11 12">
        <text>phosphoenolpyruvate + UDP-N-acetyl-alpha-D-glucosamine = UDP-N-acetyl-3-O-(1-carboxyvinyl)-alpha-D-glucosamine + phosphate</text>
        <dbReference type="Rhea" id="RHEA:18681"/>
        <dbReference type="ChEBI" id="CHEBI:43474"/>
        <dbReference type="ChEBI" id="CHEBI:57705"/>
        <dbReference type="ChEBI" id="CHEBI:58702"/>
        <dbReference type="ChEBI" id="CHEBI:68483"/>
        <dbReference type="EC" id="2.5.1.7"/>
    </reaction>
</comment>
<dbReference type="EC" id="2.5.1.7" evidence="12"/>
<dbReference type="NCBIfam" id="TIGR01072">
    <property type="entry name" value="murA"/>
    <property type="match status" value="1"/>
</dbReference>
<comment type="subcellular location">
    <subcellularLocation>
        <location evidence="1 12">Cytoplasm</location>
    </subcellularLocation>
</comment>
<keyword evidence="4 12" id="KW-0132">Cell division</keyword>
<proteinExistence type="inferred from homology"/>
<dbReference type="InterPro" id="IPR050068">
    <property type="entry name" value="MurA_subfamily"/>
</dbReference>
<comment type="function">
    <text evidence="12">Cell wall formation. Adds enolpyruvyl to UDP-N-acetylglucosamine.</text>
</comment>
<organism evidence="14 15">
    <name type="scientific">Natronomicrosphaera hydrolytica</name>
    <dbReference type="NCBI Taxonomy" id="3242702"/>
    <lineage>
        <taxon>Bacteria</taxon>
        <taxon>Pseudomonadati</taxon>
        <taxon>Planctomycetota</taxon>
        <taxon>Phycisphaerae</taxon>
        <taxon>Phycisphaerales</taxon>
        <taxon>Phycisphaeraceae</taxon>
        <taxon>Natronomicrosphaera</taxon>
    </lineage>
</organism>
<keyword evidence="9 12" id="KW-0961">Cell wall biogenesis/degradation</keyword>
<keyword evidence="7 12" id="KW-0573">Peptidoglycan synthesis</keyword>
<evidence type="ECO:0000259" key="13">
    <source>
        <dbReference type="Pfam" id="PF00275"/>
    </source>
</evidence>
<comment type="caution">
    <text evidence="12">Lacks conserved residue(s) required for the propagation of feature annotation.</text>
</comment>
<protein>
    <recommendedName>
        <fullName evidence="12">UDP-N-acetylglucosamine 1-carboxyvinyltransferase</fullName>
        <ecNumber evidence="12">2.5.1.7</ecNumber>
    </recommendedName>
    <alternativeName>
        <fullName evidence="12">Enoylpyruvate transferase</fullName>
    </alternativeName>
    <alternativeName>
        <fullName evidence="12">UDP-N-acetylglucosamine enolpyruvyl transferase</fullName>
        <shortName evidence="12">EPT</shortName>
    </alternativeName>
</protein>
<keyword evidence="12" id="KW-0670">Pyruvate</keyword>
<evidence type="ECO:0000256" key="5">
    <source>
        <dbReference type="ARBA" id="ARBA00022679"/>
    </source>
</evidence>
<evidence type="ECO:0000313" key="14">
    <source>
        <dbReference type="EMBL" id="MFA9478731.1"/>
    </source>
</evidence>
<evidence type="ECO:0000256" key="4">
    <source>
        <dbReference type="ARBA" id="ARBA00022618"/>
    </source>
</evidence>
<dbReference type="CDD" id="cd01555">
    <property type="entry name" value="UdpNAET"/>
    <property type="match status" value="1"/>
</dbReference>
<dbReference type="SUPFAM" id="SSF55205">
    <property type="entry name" value="EPT/RTPC-like"/>
    <property type="match status" value="1"/>
</dbReference>
<comment type="pathway">
    <text evidence="2 12">Cell wall biogenesis; peptidoglycan biosynthesis.</text>
</comment>
<evidence type="ECO:0000256" key="12">
    <source>
        <dbReference type="HAMAP-Rule" id="MF_00111"/>
    </source>
</evidence>
<dbReference type="InterPro" id="IPR001986">
    <property type="entry name" value="Enolpyruvate_Tfrase_dom"/>
</dbReference>
<sequence>MDAFVIHGGKRLRGTFRVHGSKNASLPLMAAALLSDKPITLQDVPDLADIRSMGRLLTSLGCEVTRTGEGNRSLKLHTSADTNSQATYEIMRTMRAGICVLGPLLARRGEARVSMPGGCAIGDRPVDLHLRGLRALGARISLDEGYIVAETPSEGLVGCHLFLGGPNGSTVLGTANVMCAATLAKGTTVIESAACEPEVEDLANLLNAMGAKITGAGSPRITIEGVKSLKGADHAVLPDRIEAGTYVIASAITNGDVVLENFPTLALTALLDRLKFVGIEVEPDDGNGAVSKDRLHDRVRIATQRRLQPVHVVTQPHPGFPTDLQAQMMALLCLADGNSIITEKIFPDRFLHVAELARMGADMVRSGPTVLVSGVRELIAAPVMASDLRASAGLVLAGLAARGTTTINRVYHLDRGYERMELSLQQLGADIERVDRDAV</sequence>
<dbReference type="RefSeq" id="WP_425345660.1">
    <property type="nucleotide sequence ID" value="NZ_JBGUBD010000006.1"/>
</dbReference>
<reference evidence="14 15" key="1">
    <citation type="submission" date="2024-08" db="EMBL/GenBank/DDBJ databases">
        <title>Whole-genome sequencing of halo(alkali)philic microorganisms from hypersaline lakes.</title>
        <authorList>
            <person name="Sorokin D.Y."/>
            <person name="Merkel A.Y."/>
            <person name="Messina E."/>
            <person name="Yakimov M."/>
        </authorList>
    </citation>
    <scope>NUCLEOTIDE SEQUENCE [LARGE SCALE GENOMIC DNA]</scope>
    <source>
        <strain evidence="14 15">AB-hyl4</strain>
    </source>
</reference>
<feature type="binding site" evidence="12">
    <location>
        <position position="345"/>
    </location>
    <ligand>
        <name>UDP-N-acetyl-alpha-D-glucosamine</name>
        <dbReference type="ChEBI" id="CHEBI:57705"/>
    </ligand>
</feature>
<evidence type="ECO:0000256" key="11">
    <source>
        <dbReference type="ARBA" id="ARBA00047527"/>
    </source>
</evidence>
<accession>A0ABV4U5A8</accession>
<evidence type="ECO:0000256" key="10">
    <source>
        <dbReference type="ARBA" id="ARBA00038367"/>
    </source>
</evidence>
<evidence type="ECO:0000256" key="7">
    <source>
        <dbReference type="ARBA" id="ARBA00022984"/>
    </source>
</evidence>
<feature type="modified residue" description="2-(S-cysteinyl)pyruvic acid O-phosphothioketal" evidence="12">
    <location>
        <position position="119"/>
    </location>
</feature>
<dbReference type="Gene3D" id="3.65.10.10">
    <property type="entry name" value="Enolpyruvate transferase domain"/>
    <property type="match status" value="2"/>
</dbReference>
<dbReference type="HAMAP" id="MF_00111">
    <property type="entry name" value="MurA"/>
    <property type="match status" value="1"/>
</dbReference>
<dbReference type="InterPro" id="IPR036968">
    <property type="entry name" value="Enolpyruvate_Tfrase_sf"/>
</dbReference>
<dbReference type="NCBIfam" id="NF006873">
    <property type="entry name" value="PRK09369.1"/>
    <property type="match status" value="1"/>
</dbReference>
<evidence type="ECO:0000313" key="15">
    <source>
        <dbReference type="Proteomes" id="UP001575105"/>
    </source>
</evidence>
<evidence type="ECO:0000256" key="9">
    <source>
        <dbReference type="ARBA" id="ARBA00023316"/>
    </source>
</evidence>
<keyword evidence="8 12" id="KW-0131">Cell cycle</keyword>
<keyword evidence="6 12" id="KW-0133">Cell shape</keyword>
<dbReference type="Proteomes" id="UP001575105">
    <property type="component" value="Unassembled WGS sequence"/>
</dbReference>
<feature type="binding site" evidence="12">
    <location>
        <position position="323"/>
    </location>
    <ligand>
        <name>UDP-N-acetyl-alpha-D-glucosamine</name>
        <dbReference type="ChEBI" id="CHEBI:57705"/>
    </ligand>
</feature>
<feature type="binding site" evidence="12">
    <location>
        <position position="95"/>
    </location>
    <ligand>
        <name>UDP-N-acetyl-alpha-D-glucosamine</name>
        <dbReference type="ChEBI" id="CHEBI:57705"/>
    </ligand>
</feature>
<name>A0ABV4U5A8_9BACT</name>
<feature type="binding site" evidence="12">
    <location>
        <begin position="124"/>
        <end position="128"/>
    </location>
    <ligand>
        <name>UDP-N-acetyl-alpha-D-glucosamine</name>
        <dbReference type="ChEBI" id="CHEBI:57705"/>
    </ligand>
</feature>
<dbReference type="PANTHER" id="PTHR43783:SF1">
    <property type="entry name" value="UDP-N-ACETYLGLUCOSAMINE 1-CARBOXYVINYLTRANSFERASE"/>
    <property type="match status" value="1"/>
</dbReference>
<dbReference type="PANTHER" id="PTHR43783">
    <property type="entry name" value="UDP-N-ACETYLGLUCOSAMINE 1-CARBOXYVINYLTRANSFERASE"/>
    <property type="match status" value="1"/>
</dbReference>